<organism evidence="3 4">
    <name type="scientific">Thermocladium modestius</name>
    <dbReference type="NCBI Taxonomy" id="62609"/>
    <lineage>
        <taxon>Archaea</taxon>
        <taxon>Thermoproteota</taxon>
        <taxon>Thermoprotei</taxon>
        <taxon>Thermoproteales</taxon>
        <taxon>Thermoproteaceae</taxon>
        <taxon>Thermocladium</taxon>
    </lineage>
</organism>
<dbReference type="CDD" id="cd03316">
    <property type="entry name" value="MR_like"/>
    <property type="match status" value="1"/>
</dbReference>
<dbReference type="SUPFAM" id="SSF54826">
    <property type="entry name" value="Enolase N-terminal domain-like"/>
    <property type="match status" value="1"/>
</dbReference>
<dbReference type="InterPro" id="IPR029065">
    <property type="entry name" value="Enolase_C-like"/>
</dbReference>
<protein>
    <recommendedName>
        <fullName evidence="2">Mandelate racemase/muconate lactonizing enzyme C-terminal domain-containing protein</fullName>
    </recommendedName>
</protein>
<dbReference type="InterPro" id="IPR029017">
    <property type="entry name" value="Enolase-like_N"/>
</dbReference>
<comment type="caution">
    <text evidence="3">The sequence shown here is derived from an EMBL/GenBank/DDBJ whole genome shotgun (WGS) entry which is preliminary data.</text>
</comment>
<keyword evidence="4" id="KW-1185">Reference proteome</keyword>
<dbReference type="SFLD" id="SFLDG00179">
    <property type="entry name" value="mandelate_racemase"/>
    <property type="match status" value="1"/>
</dbReference>
<evidence type="ECO:0000313" key="4">
    <source>
        <dbReference type="Proteomes" id="UP000610960"/>
    </source>
</evidence>
<dbReference type="SMART" id="SM00922">
    <property type="entry name" value="MR_MLE"/>
    <property type="match status" value="1"/>
</dbReference>
<proteinExistence type="predicted"/>
<dbReference type="PROSITE" id="PS00909">
    <property type="entry name" value="MR_MLE_2"/>
    <property type="match status" value="1"/>
</dbReference>
<name>A0A830GX18_9CREN</name>
<sequence length="419" mass="46929">MELRITDIRAQSVQANFEWTFVKIYAGDLYGVGEAGHAPGLVNMLPSFRELLVGEDALKIRRIEQKLRWATHYSGTTTYHFISAINIALYDLVGKFLNMPIWRLLGGYRDKIRVYVDAHGGKGLEAMNSLAMPVEPAWLGEANIERSRIISANNPIHGRLSIEKWNEDYSPEAYAGRAKELAGEGFTAIKFDLDVPTPYTDPALIMSGELTLRDIDYLASLVKAAREAVGDGVDLMFDLHWRYDINTAARICKAVEPYRPHWIEDPVPAQMTISNLDEYKLLTQLCQVPIETGENMYTVYQFKDLLGTGIRVWAPDLAKAGGIGEGVKIADLASMYDIEMSPHNIGSPIATMAHAHVASMANTFGMLEFHGHDIPFWNSIIKPKKQLIDKGFIELSDEPGLGIDLDMSEIRKIWPNFDL</sequence>
<dbReference type="RefSeq" id="WP_188596420.1">
    <property type="nucleotide sequence ID" value="NZ_BMNL01000002.1"/>
</dbReference>
<evidence type="ECO:0000259" key="2">
    <source>
        <dbReference type="SMART" id="SM00922"/>
    </source>
</evidence>
<dbReference type="InterPro" id="IPR013341">
    <property type="entry name" value="Mandelate_racemase_N_dom"/>
</dbReference>
<dbReference type="EMBL" id="BMNL01000002">
    <property type="protein sequence ID" value="GGP20962.1"/>
    <property type="molecule type" value="Genomic_DNA"/>
</dbReference>
<reference evidence="3" key="1">
    <citation type="journal article" date="2014" name="Int. J. Syst. Evol. Microbiol.">
        <title>Complete genome sequence of Corynebacterium casei LMG S-19264T (=DSM 44701T), isolated from a smear-ripened cheese.</title>
        <authorList>
            <consortium name="US DOE Joint Genome Institute (JGI-PGF)"/>
            <person name="Walter F."/>
            <person name="Albersmeier A."/>
            <person name="Kalinowski J."/>
            <person name="Ruckert C."/>
        </authorList>
    </citation>
    <scope>NUCLEOTIDE SEQUENCE</scope>
    <source>
        <strain evidence="3">JCM 10088</strain>
    </source>
</reference>
<dbReference type="InterPro" id="IPR018110">
    <property type="entry name" value="Mandel_Rmase/mucon_lact_enz_CS"/>
</dbReference>
<dbReference type="OrthoDB" id="42605at2157"/>
<dbReference type="GO" id="GO:0016829">
    <property type="term" value="F:lyase activity"/>
    <property type="evidence" value="ECO:0007669"/>
    <property type="project" value="UniProtKB-KW"/>
</dbReference>
<dbReference type="SUPFAM" id="SSF51604">
    <property type="entry name" value="Enolase C-terminal domain-like"/>
    <property type="match status" value="1"/>
</dbReference>
<dbReference type="GO" id="GO:0009063">
    <property type="term" value="P:amino acid catabolic process"/>
    <property type="evidence" value="ECO:0007669"/>
    <property type="project" value="InterPro"/>
</dbReference>
<dbReference type="Proteomes" id="UP000610960">
    <property type="component" value="Unassembled WGS sequence"/>
</dbReference>
<dbReference type="AlphaFoldDB" id="A0A830GX18"/>
<dbReference type="SFLD" id="SFLDS00001">
    <property type="entry name" value="Enolase"/>
    <property type="match status" value="1"/>
</dbReference>
<dbReference type="PANTHER" id="PTHR48080">
    <property type="entry name" value="D-GALACTONATE DEHYDRATASE-RELATED"/>
    <property type="match status" value="1"/>
</dbReference>
<dbReference type="InterPro" id="IPR036849">
    <property type="entry name" value="Enolase-like_C_sf"/>
</dbReference>
<dbReference type="InterPro" id="IPR034593">
    <property type="entry name" value="DgoD-like"/>
</dbReference>
<feature type="domain" description="Mandelate racemase/muconate lactonizing enzyme C-terminal" evidence="2">
    <location>
        <begin position="171"/>
        <end position="289"/>
    </location>
</feature>
<dbReference type="InterPro" id="IPR013342">
    <property type="entry name" value="Mandelate_racemase_C"/>
</dbReference>
<evidence type="ECO:0000256" key="1">
    <source>
        <dbReference type="ARBA" id="ARBA00023239"/>
    </source>
</evidence>
<gene>
    <name evidence="3" type="ORF">GCM10007981_11150</name>
</gene>
<dbReference type="Pfam" id="PF02746">
    <property type="entry name" value="MR_MLE_N"/>
    <property type="match status" value="1"/>
</dbReference>
<dbReference type="PANTHER" id="PTHR48080:SF2">
    <property type="entry name" value="D-GALACTONATE DEHYDRATASE"/>
    <property type="match status" value="1"/>
</dbReference>
<dbReference type="Gene3D" id="3.30.390.10">
    <property type="entry name" value="Enolase-like, N-terminal domain"/>
    <property type="match status" value="1"/>
</dbReference>
<reference evidence="3" key="2">
    <citation type="submission" date="2020-09" db="EMBL/GenBank/DDBJ databases">
        <authorList>
            <person name="Sun Q."/>
            <person name="Ohkuma M."/>
        </authorList>
    </citation>
    <scope>NUCLEOTIDE SEQUENCE</scope>
    <source>
        <strain evidence="3">JCM 10088</strain>
    </source>
</reference>
<keyword evidence="1" id="KW-0456">Lyase</keyword>
<evidence type="ECO:0000313" key="3">
    <source>
        <dbReference type="EMBL" id="GGP20962.1"/>
    </source>
</evidence>
<accession>A0A830GX18</accession>
<dbReference type="Gene3D" id="3.20.20.120">
    <property type="entry name" value="Enolase-like C-terminal domain"/>
    <property type="match status" value="1"/>
</dbReference>
<dbReference type="Pfam" id="PF13378">
    <property type="entry name" value="MR_MLE_C"/>
    <property type="match status" value="1"/>
</dbReference>